<evidence type="ECO:0000313" key="1">
    <source>
        <dbReference type="EMBL" id="CDH22139.1"/>
    </source>
</evidence>
<sequence length="64" mass="7163">MEIFRVNPGVYAKTIEIEDGNYRLRFISRNKYTITPTISTLGDTGISGTLESSTDKKLIEPPIT</sequence>
<dbReference type="EMBL" id="CBSY010000291">
    <property type="protein sequence ID" value="CDH22139.1"/>
    <property type="molecule type" value="Genomic_DNA"/>
</dbReference>
<reference evidence="1" key="1">
    <citation type="submission" date="2013-07" db="EMBL/GenBank/DDBJ databases">
        <title>Sub-species coevolution in mutualistic symbiosis.</title>
        <authorList>
            <person name="Murfin K."/>
            <person name="Klassen J."/>
            <person name="Lee M."/>
            <person name="Forst S."/>
            <person name="Stock P."/>
            <person name="Goodrich-Blair H."/>
        </authorList>
    </citation>
    <scope>NUCLEOTIDE SEQUENCE [LARGE SCALE GENOMIC DNA]</scope>
    <source>
        <strain evidence="1">Kraussei Quebec</strain>
    </source>
</reference>
<accession>A0A077PQN9</accession>
<keyword evidence="2" id="KW-1185">Reference proteome</keyword>
<dbReference type="Proteomes" id="UP000028500">
    <property type="component" value="Unassembled WGS sequence"/>
</dbReference>
<protein>
    <submittedName>
        <fullName evidence="1">Uncharacterized protein</fullName>
    </submittedName>
</protein>
<name>A0A077PQN9_XENBV</name>
<gene>
    <name evidence="1" type="ORF">XBKQ1_970020</name>
</gene>
<dbReference type="HOGENOM" id="CLU_2866815_0_0_6"/>
<comment type="caution">
    <text evidence="1">The sequence shown here is derived from an EMBL/GenBank/DDBJ whole genome shotgun (WGS) entry which is preliminary data.</text>
</comment>
<organism evidence="1 2">
    <name type="scientific">Xenorhabdus bovienii str. kraussei Quebec</name>
    <dbReference type="NCBI Taxonomy" id="1398203"/>
    <lineage>
        <taxon>Bacteria</taxon>
        <taxon>Pseudomonadati</taxon>
        <taxon>Pseudomonadota</taxon>
        <taxon>Gammaproteobacteria</taxon>
        <taxon>Enterobacterales</taxon>
        <taxon>Morganellaceae</taxon>
        <taxon>Xenorhabdus</taxon>
    </lineage>
</organism>
<evidence type="ECO:0000313" key="2">
    <source>
        <dbReference type="Proteomes" id="UP000028500"/>
    </source>
</evidence>
<dbReference type="AlphaFoldDB" id="A0A077PQN9"/>
<proteinExistence type="predicted"/>